<protein>
    <submittedName>
        <fullName evidence="1">Uncharacterized protein</fullName>
    </submittedName>
</protein>
<accession>K0RU23</accession>
<sequence>MTMMVYPGPDGHHAGIFDGASGSGGRADMYREPVSGRAVPIAVQLEHDTPPVDPEITRFSSVFRPLSTQRLGGMQQLNELNRLALQGRSGAAAGGGSTPCIEGSASGVDVMAPALQARKALPEVGLEIQDVDGHIVVVATHAAAYDDEQAVTISVTNEEGILYVNWADAETVCNGVWNASKFRFDGHVKQRLQANEPVIFHATEVATHTFTLIPQSLNGDMKKTSELFSETTEALISYRQRTYVALQTCLRRITAALLLTGTQEMLQLHTIDPDNRGPHTEKQQLLWSMRSLRWGDLLSEYCRVSAERLCALLRLRADQLDRLSFQNPGDREAFKRRWEEERCIAHLRLDTAWKRAEKRVSDEELDMYEVSLQEISDEEVCIICQSDICLDSAVVIRLRCSHMFIALV</sequence>
<dbReference type="AlphaFoldDB" id="K0RU23"/>
<evidence type="ECO:0000313" key="1">
    <source>
        <dbReference type="EMBL" id="EJK57348.1"/>
    </source>
</evidence>
<organism evidence="1 2">
    <name type="scientific">Thalassiosira oceanica</name>
    <name type="common">Marine diatom</name>
    <dbReference type="NCBI Taxonomy" id="159749"/>
    <lineage>
        <taxon>Eukaryota</taxon>
        <taxon>Sar</taxon>
        <taxon>Stramenopiles</taxon>
        <taxon>Ochrophyta</taxon>
        <taxon>Bacillariophyta</taxon>
        <taxon>Coscinodiscophyceae</taxon>
        <taxon>Thalassiosirophycidae</taxon>
        <taxon>Thalassiosirales</taxon>
        <taxon>Thalassiosiraceae</taxon>
        <taxon>Thalassiosira</taxon>
    </lineage>
</organism>
<dbReference type="Proteomes" id="UP000266841">
    <property type="component" value="Unassembled WGS sequence"/>
</dbReference>
<evidence type="ECO:0000313" key="2">
    <source>
        <dbReference type="Proteomes" id="UP000266841"/>
    </source>
</evidence>
<reference evidence="1 2" key="1">
    <citation type="journal article" date="2012" name="Genome Biol.">
        <title>Genome and low-iron response of an oceanic diatom adapted to chronic iron limitation.</title>
        <authorList>
            <person name="Lommer M."/>
            <person name="Specht M."/>
            <person name="Roy A.S."/>
            <person name="Kraemer L."/>
            <person name="Andreson R."/>
            <person name="Gutowska M.A."/>
            <person name="Wolf J."/>
            <person name="Bergner S.V."/>
            <person name="Schilhabel M.B."/>
            <person name="Klostermeier U.C."/>
            <person name="Beiko R.G."/>
            <person name="Rosenstiel P."/>
            <person name="Hippler M."/>
            <person name="Laroche J."/>
        </authorList>
    </citation>
    <scope>NUCLEOTIDE SEQUENCE [LARGE SCALE GENOMIC DNA]</scope>
    <source>
        <strain evidence="1 2">CCMP1005</strain>
    </source>
</reference>
<keyword evidence="2" id="KW-1185">Reference proteome</keyword>
<gene>
    <name evidence="1" type="ORF">THAOC_22617</name>
</gene>
<comment type="caution">
    <text evidence="1">The sequence shown here is derived from an EMBL/GenBank/DDBJ whole genome shotgun (WGS) entry which is preliminary data.</text>
</comment>
<dbReference type="EMBL" id="AGNL01028500">
    <property type="protein sequence ID" value="EJK57348.1"/>
    <property type="molecule type" value="Genomic_DNA"/>
</dbReference>
<name>K0RU23_THAOC</name>
<proteinExistence type="predicted"/>